<evidence type="ECO:0000256" key="2">
    <source>
        <dbReference type="ARBA" id="ARBA00022692"/>
    </source>
</evidence>
<feature type="transmembrane region" description="Helical" evidence="5">
    <location>
        <begin position="40"/>
        <end position="56"/>
    </location>
</feature>
<feature type="transmembrane region" description="Helical" evidence="5">
    <location>
        <begin position="6"/>
        <end position="28"/>
    </location>
</feature>
<reference evidence="7 8" key="1">
    <citation type="submission" date="2018-10" db="EMBL/GenBank/DDBJ databases">
        <authorList>
            <person name="Chen W.-M."/>
        </authorList>
    </citation>
    <scope>NUCLEOTIDE SEQUENCE [LARGE SCALE GENOMIC DNA]</scope>
    <source>
        <strain evidence="7 8">H-5</strain>
    </source>
</reference>
<feature type="transmembrane region" description="Helical" evidence="5">
    <location>
        <begin position="93"/>
        <end position="116"/>
    </location>
</feature>
<sequence>MMVAVLSVMVFFSLIIAPMLFSTLSATYAGAFVRKFFPRYYLILGLVSLLTGLIATDATVAGIGFACAVLFLLSLFLTPAINRASDRHDKRQFALLHGGSVLISLLQMGLLLWGILRLSW</sequence>
<keyword evidence="8" id="KW-1185">Reference proteome</keyword>
<feature type="transmembrane region" description="Helical" evidence="5">
    <location>
        <begin position="62"/>
        <end position="81"/>
    </location>
</feature>
<dbReference type="AlphaFoldDB" id="A0A3N0V676"/>
<organism evidence="7 8">
    <name type="scientific">Pseudomethylobacillus aquaticus</name>
    <dbReference type="NCBI Taxonomy" id="2676064"/>
    <lineage>
        <taxon>Bacteria</taxon>
        <taxon>Pseudomonadati</taxon>
        <taxon>Pseudomonadota</taxon>
        <taxon>Betaproteobacteria</taxon>
        <taxon>Nitrosomonadales</taxon>
        <taxon>Methylophilaceae</taxon>
        <taxon>Pseudomethylobacillus</taxon>
    </lineage>
</organism>
<accession>A0A3N0V676</accession>
<evidence type="ECO:0000256" key="4">
    <source>
        <dbReference type="ARBA" id="ARBA00023136"/>
    </source>
</evidence>
<gene>
    <name evidence="7" type="ORF">ED236_01720</name>
</gene>
<comment type="caution">
    <text evidence="7">The sequence shown here is derived from an EMBL/GenBank/DDBJ whole genome shotgun (WGS) entry which is preliminary data.</text>
</comment>
<protein>
    <submittedName>
        <fullName evidence="7">DUF4149 domain-containing protein</fullName>
    </submittedName>
</protein>
<keyword evidence="4 5" id="KW-0472">Membrane</keyword>
<evidence type="ECO:0000256" key="1">
    <source>
        <dbReference type="ARBA" id="ARBA00004370"/>
    </source>
</evidence>
<comment type="subcellular location">
    <subcellularLocation>
        <location evidence="1">Membrane</location>
    </subcellularLocation>
</comment>
<dbReference type="EMBL" id="RJVP01000001">
    <property type="protein sequence ID" value="ROH88213.1"/>
    <property type="molecule type" value="Genomic_DNA"/>
</dbReference>
<proteinExistence type="predicted"/>
<feature type="domain" description="TMEM205-like" evidence="6">
    <location>
        <begin position="4"/>
        <end position="83"/>
    </location>
</feature>
<dbReference type="InterPro" id="IPR025423">
    <property type="entry name" value="TMEM205-like"/>
</dbReference>
<evidence type="ECO:0000313" key="8">
    <source>
        <dbReference type="Proteomes" id="UP000275137"/>
    </source>
</evidence>
<evidence type="ECO:0000313" key="7">
    <source>
        <dbReference type="EMBL" id="ROH88213.1"/>
    </source>
</evidence>
<dbReference type="GO" id="GO:0016020">
    <property type="term" value="C:membrane"/>
    <property type="evidence" value="ECO:0007669"/>
    <property type="project" value="UniProtKB-SubCell"/>
</dbReference>
<evidence type="ECO:0000256" key="3">
    <source>
        <dbReference type="ARBA" id="ARBA00022989"/>
    </source>
</evidence>
<keyword evidence="2 5" id="KW-0812">Transmembrane</keyword>
<dbReference type="Proteomes" id="UP000275137">
    <property type="component" value="Unassembled WGS sequence"/>
</dbReference>
<evidence type="ECO:0000259" key="6">
    <source>
        <dbReference type="Pfam" id="PF13664"/>
    </source>
</evidence>
<name>A0A3N0V676_9PROT</name>
<keyword evidence="3 5" id="KW-1133">Transmembrane helix</keyword>
<dbReference type="Pfam" id="PF13664">
    <property type="entry name" value="DUF4149"/>
    <property type="match status" value="1"/>
</dbReference>
<evidence type="ECO:0000256" key="5">
    <source>
        <dbReference type="SAM" id="Phobius"/>
    </source>
</evidence>